<organism evidence="1 2">
    <name type="scientific">Opisthorchis viverrini</name>
    <name type="common">Southeast Asian liver fluke</name>
    <dbReference type="NCBI Taxonomy" id="6198"/>
    <lineage>
        <taxon>Eukaryota</taxon>
        <taxon>Metazoa</taxon>
        <taxon>Spiralia</taxon>
        <taxon>Lophotrochozoa</taxon>
        <taxon>Platyhelminthes</taxon>
        <taxon>Trematoda</taxon>
        <taxon>Digenea</taxon>
        <taxon>Opisthorchiida</taxon>
        <taxon>Opisthorchiata</taxon>
        <taxon>Opisthorchiidae</taxon>
        <taxon>Opisthorchis</taxon>
    </lineage>
</organism>
<dbReference type="RefSeq" id="XP_009169547.1">
    <property type="nucleotide sequence ID" value="XM_009171283.1"/>
</dbReference>
<dbReference type="AlphaFoldDB" id="A0A074ZIB4"/>
<name>A0A074ZIB4_OPIVI</name>
<dbReference type="Proteomes" id="UP000054324">
    <property type="component" value="Unassembled WGS sequence"/>
</dbReference>
<dbReference type="EMBL" id="KL596740">
    <property type="protein sequence ID" value="KER26711.1"/>
    <property type="molecule type" value="Genomic_DNA"/>
</dbReference>
<evidence type="ECO:0000313" key="2">
    <source>
        <dbReference type="Proteomes" id="UP000054324"/>
    </source>
</evidence>
<sequence length="214" mass="24771">MFSNLLKATTSDLHVVENYSGHRCKMIIILNIYIHIERDQWLDREFTVRKAWATWQYPSPRATFGWHGRQAPKWCYSRHSICIESQFLHEVEFYAIALCYFTLRLITLQCLIYTLDTTKTELKIETTHKVPENPSTAHDRFGPSVSGSSDLPDFLSSPCLIFAEFQIALQIDADAAKRWSLDFPGMTKSASICHSEEIQRIPRPCVVRKDQKIS</sequence>
<accession>A0A074ZIB4</accession>
<dbReference type="KEGG" id="ovi:T265_13944"/>
<protein>
    <submittedName>
        <fullName evidence="1">Uncharacterized protein</fullName>
    </submittedName>
</protein>
<evidence type="ECO:0000313" key="1">
    <source>
        <dbReference type="EMBL" id="KER26711.1"/>
    </source>
</evidence>
<dbReference type="CTD" id="20328111"/>
<dbReference type="GeneID" id="20328111"/>
<keyword evidence="2" id="KW-1185">Reference proteome</keyword>
<gene>
    <name evidence="1" type="ORF">T265_13944</name>
</gene>
<proteinExistence type="predicted"/>
<reference evidence="1 2" key="1">
    <citation type="submission" date="2013-11" db="EMBL/GenBank/DDBJ databases">
        <title>Opisthorchis viverrini - life in the bile duct.</title>
        <authorList>
            <person name="Young N.D."/>
            <person name="Nagarajan N."/>
            <person name="Lin S.J."/>
            <person name="Korhonen P.K."/>
            <person name="Jex A.R."/>
            <person name="Hall R.S."/>
            <person name="Safavi-Hemami H."/>
            <person name="Kaewkong W."/>
            <person name="Bertrand D."/>
            <person name="Gao S."/>
            <person name="Seet Q."/>
            <person name="Wongkham S."/>
            <person name="Teh B.T."/>
            <person name="Wongkham C."/>
            <person name="Intapan P.M."/>
            <person name="Maleewong W."/>
            <person name="Yang X."/>
            <person name="Hu M."/>
            <person name="Wang Z."/>
            <person name="Hofmann A."/>
            <person name="Sternberg P.W."/>
            <person name="Tan P."/>
            <person name="Wang J."/>
            <person name="Gasser R.B."/>
        </authorList>
    </citation>
    <scope>NUCLEOTIDE SEQUENCE [LARGE SCALE GENOMIC DNA]</scope>
</reference>